<name>A0A7W6DXS6_9RHOB</name>
<evidence type="ECO:0000256" key="6">
    <source>
        <dbReference type="SAM" id="MobiDB-lite"/>
    </source>
</evidence>
<accession>A0A7W6DXS6</accession>
<protein>
    <recommendedName>
        <fullName evidence="3">protein-glutamate methylesterase</fullName>
        <ecNumber evidence="3">3.1.1.61</ecNumber>
    </recommendedName>
</protein>
<feature type="active site" evidence="5">
    <location>
        <position position="161"/>
    </location>
</feature>
<dbReference type="InterPro" id="IPR000673">
    <property type="entry name" value="Sig_transdc_resp-reg_Me-estase"/>
</dbReference>
<reference evidence="8 9" key="1">
    <citation type="submission" date="2020-08" db="EMBL/GenBank/DDBJ databases">
        <title>Genomic Encyclopedia of Type Strains, Phase IV (KMG-IV): sequencing the most valuable type-strain genomes for metagenomic binning, comparative biology and taxonomic classification.</title>
        <authorList>
            <person name="Goeker M."/>
        </authorList>
    </citation>
    <scope>NUCLEOTIDE SEQUENCE [LARGE SCALE GENOMIC DNA]</scope>
    <source>
        <strain evidence="8 9">DSM 102235</strain>
    </source>
</reference>
<dbReference type="RefSeq" id="WP_246429541.1">
    <property type="nucleotide sequence ID" value="NZ_JACIEJ010000030.1"/>
</dbReference>
<dbReference type="GO" id="GO:0008984">
    <property type="term" value="F:protein-glutamate methylesterase activity"/>
    <property type="evidence" value="ECO:0007669"/>
    <property type="project" value="UniProtKB-EC"/>
</dbReference>
<evidence type="ECO:0000259" key="7">
    <source>
        <dbReference type="PROSITE" id="PS50122"/>
    </source>
</evidence>
<feature type="active site" evidence="5">
    <location>
        <position position="187"/>
    </location>
</feature>
<dbReference type="CDD" id="cd16432">
    <property type="entry name" value="CheB_Rec"/>
    <property type="match status" value="1"/>
</dbReference>
<feature type="active site" evidence="5">
    <location>
        <position position="282"/>
    </location>
</feature>
<gene>
    <name evidence="8" type="ORF">GGQ68_004917</name>
</gene>
<dbReference type="GO" id="GO:0000156">
    <property type="term" value="F:phosphorelay response regulator activity"/>
    <property type="evidence" value="ECO:0007669"/>
    <property type="project" value="InterPro"/>
</dbReference>
<feature type="domain" description="CheB-type methylesterase" evidence="7">
    <location>
        <begin position="146"/>
        <end position="340"/>
    </location>
</feature>
<dbReference type="PIRSF" id="PIRSF000876">
    <property type="entry name" value="RR_chemtxs_CheB"/>
    <property type="match status" value="1"/>
</dbReference>
<evidence type="ECO:0000313" key="9">
    <source>
        <dbReference type="Proteomes" id="UP000541426"/>
    </source>
</evidence>
<proteinExistence type="predicted"/>
<dbReference type="InterPro" id="IPR008248">
    <property type="entry name" value="CheB-like"/>
</dbReference>
<evidence type="ECO:0000313" key="8">
    <source>
        <dbReference type="EMBL" id="MBB3988560.1"/>
    </source>
</evidence>
<evidence type="ECO:0000256" key="4">
    <source>
        <dbReference type="ARBA" id="ARBA00048267"/>
    </source>
</evidence>
<comment type="catalytic activity">
    <reaction evidence="4">
        <text>[protein]-L-glutamate 5-O-methyl ester + H2O = L-glutamyl-[protein] + methanol + H(+)</text>
        <dbReference type="Rhea" id="RHEA:23236"/>
        <dbReference type="Rhea" id="RHEA-COMP:10208"/>
        <dbReference type="Rhea" id="RHEA-COMP:10311"/>
        <dbReference type="ChEBI" id="CHEBI:15377"/>
        <dbReference type="ChEBI" id="CHEBI:15378"/>
        <dbReference type="ChEBI" id="CHEBI:17790"/>
        <dbReference type="ChEBI" id="CHEBI:29973"/>
        <dbReference type="ChEBI" id="CHEBI:82795"/>
        <dbReference type="EC" id="3.1.1.61"/>
    </reaction>
</comment>
<dbReference type="SUPFAM" id="SSF52738">
    <property type="entry name" value="Methylesterase CheB, C-terminal domain"/>
    <property type="match status" value="1"/>
</dbReference>
<keyword evidence="1 5" id="KW-0145">Chemotaxis</keyword>
<dbReference type="GO" id="GO:0006935">
    <property type="term" value="P:chemotaxis"/>
    <property type="evidence" value="ECO:0007669"/>
    <property type="project" value="UniProtKB-UniRule"/>
</dbReference>
<evidence type="ECO:0000256" key="2">
    <source>
        <dbReference type="ARBA" id="ARBA00022801"/>
    </source>
</evidence>
<keyword evidence="9" id="KW-1185">Reference proteome</keyword>
<dbReference type="Pfam" id="PF01339">
    <property type="entry name" value="CheB_methylest"/>
    <property type="match status" value="1"/>
</dbReference>
<dbReference type="GO" id="GO:0005737">
    <property type="term" value="C:cytoplasm"/>
    <property type="evidence" value="ECO:0007669"/>
    <property type="project" value="InterPro"/>
</dbReference>
<dbReference type="Proteomes" id="UP000541426">
    <property type="component" value="Unassembled WGS sequence"/>
</dbReference>
<evidence type="ECO:0000256" key="5">
    <source>
        <dbReference type="PROSITE-ProRule" id="PRU00050"/>
    </source>
</evidence>
<feature type="region of interest" description="Disordered" evidence="6">
    <location>
        <begin position="128"/>
        <end position="148"/>
    </location>
</feature>
<dbReference type="PROSITE" id="PS50122">
    <property type="entry name" value="CHEB"/>
    <property type="match status" value="1"/>
</dbReference>
<dbReference type="EC" id="3.1.1.61" evidence="3"/>
<dbReference type="PANTHER" id="PTHR42872:SF6">
    <property type="entry name" value="PROTEIN-GLUTAMATE METHYLESTERASE_PROTEIN-GLUTAMINE GLUTAMINASE"/>
    <property type="match status" value="1"/>
</dbReference>
<dbReference type="Gene3D" id="3.40.50.180">
    <property type="entry name" value="Methylesterase CheB, C-terminal domain"/>
    <property type="match status" value="1"/>
</dbReference>
<evidence type="ECO:0000256" key="1">
    <source>
        <dbReference type="ARBA" id="ARBA00022500"/>
    </source>
</evidence>
<evidence type="ECO:0000256" key="3">
    <source>
        <dbReference type="ARBA" id="ARBA00039140"/>
    </source>
</evidence>
<comment type="caution">
    <text evidence="8">The sequence shown here is derived from an EMBL/GenBank/DDBJ whole genome shotgun (WGS) entry which is preliminary data.</text>
</comment>
<dbReference type="AlphaFoldDB" id="A0A7W6DXS6"/>
<keyword evidence="2 5" id="KW-0378">Hydrolase</keyword>
<dbReference type="PANTHER" id="PTHR42872">
    <property type="entry name" value="PROTEIN-GLUTAMATE METHYLESTERASE/PROTEIN-GLUTAMINE GLUTAMINASE"/>
    <property type="match status" value="1"/>
</dbReference>
<dbReference type="InterPro" id="IPR035909">
    <property type="entry name" value="CheB_C"/>
</dbReference>
<dbReference type="EMBL" id="JACIEJ010000030">
    <property type="protein sequence ID" value="MBB3988560.1"/>
    <property type="molecule type" value="Genomic_DNA"/>
</dbReference>
<organism evidence="8 9">
    <name type="scientific">Sagittula marina</name>
    <dbReference type="NCBI Taxonomy" id="943940"/>
    <lineage>
        <taxon>Bacteria</taxon>
        <taxon>Pseudomonadati</taxon>
        <taxon>Pseudomonadota</taxon>
        <taxon>Alphaproteobacteria</taxon>
        <taxon>Rhodobacterales</taxon>
        <taxon>Roseobacteraceae</taxon>
        <taxon>Sagittula</taxon>
    </lineage>
</organism>
<sequence length="349" mass="37410">MFQVIAQTYDLMSTYSEVEEKRPRVVLIAARLAALPEFEVMRALFSTLDVRWLVINSPEGPKSQFASNGTTRASSDLFSISDDVPEEIILRQLLSLTRMEVTRQPAAKPRDPSKRQFLQDTLTENVANGIRTRPRARADSAPAHNPTSNTDVIQTILIGASTGGVDALLCILSCFPADCPPTLIVQHTGAGFGESLAGLLDRQCRAKVELAENSMLMRQGVVTVGAGTRRHLVMEDCKRRICGLSEGSPMSGHIPSVDMLFHSAVPMAQNVSAALLTGMGRDGAEGLKALRNAGARTIAQNEATSVVYGMPRAAVASGAAMKVLPIEEIGPALLKSANVAPLTGKDLHR</sequence>